<dbReference type="GO" id="GO:0002940">
    <property type="term" value="P:tRNA N2-guanine methylation"/>
    <property type="evidence" value="ECO:0007669"/>
    <property type="project" value="TreeGrafter"/>
</dbReference>
<name>A0A897MZA3_9EURY</name>
<evidence type="ECO:0000256" key="4">
    <source>
        <dbReference type="ARBA" id="ARBA00022691"/>
    </source>
</evidence>
<accession>A0A897MZA3</accession>
<dbReference type="NCBIfam" id="TIGR00308">
    <property type="entry name" value="TRM1"/>
    <property type="match status" value="1"/>
</dbReference>
<dbReference type="Proteomes" id="UP000663586">
    <property type="component" value="Chromosome"/>
</dbReference>
<evidence type="ECO:0000313" key="11">
    <source>
        <dbReference type="Proteomes" id="UP000663586"/>
    </source>
</evidence>
<keyword evidence="4 8" id="KW-0949">S-adenosyl-L-methionine</keyword>
<evidence type="ECO:0000256" key="6">
    <source>
        <dbReference type="ARBA" id="ARBA00022884"/>
    </source>
</evidence>
<dbReference type="GO" id="GO:0046872">
    <property type="term" value="F:metal ion binding"/>
    <property type="evidence" value="ECO:0007669"/>
    <property type="project" value="UniProtKB-KW"/>
</dbReference>
<reference evidence="10" key="1">
    <citation type="submission" date="2020-11" db="EMBL/GenBank/DDBJ databases">
        <title>Carbohydrate-dependent, anaerobic sulfur respiration: A novel catabolism in halophilic archaea.</title>
        <authorList>
            <person name="Sorokin D.Y."/>
            <person name="Messina E."/>
            <person name="Smedile F."/>
            <person name="La Cono V."/>
            <person name="Hallsworth J.E."/>
            <person name="Yakimov M.M."/>
        </authorList>
    </citation>
    <scope>NUCLEOTIDE SEQUENCE</scope>
    <source>
        <strain evidence="10">AArc-S</strain>
    </source>
</reference>
<keyword evidence="8" id="KW-0479">Metal-binding</keyword>
<dbReference type="PROSITE" id="PS51626">
    <property type="entry name" value="SAM_MT_TRM1"/>
    <property type="match status" value="1"/>
</dbReference>
<dbReference type="AlphaFoldDB" id="A0A897MZA3"/>
<dbReference type="EC" id="2.1.1.216" evidence="7 8"/>
<organism evidence="10 11">
    <name type="scientific">Natranaeroarchaeum sulfidigenes</name>
    <dbReference type="NCBI Taxonomy" id="2784880"/>
    <lineage>
        <taxon>Archaea</taxon>
        <taxon>Methanobacteriati</taxon>
        <taxon>Methanobacteriota</taxon>
        <taxon>Stenosarchaea group</taxon>
        <taxon>Halobacteria</taxon>
        <taxon>Halobacteriales</taxon>
        <taxon>Natronoarchaeaceae</taxon>
        <taxon>Natranaeroarchaeum</taxon>
    </lineage>
</organism>
<dbReference type="KEGG" id="hara:AArcS_3022"/>
<evidence type="ECO:0000256" key="9">
    <source>
        <dbReference type="PROSITE-ProRule" id="PRU00958"/>
    </source>
</evidence>
<feature type="binding site" evidence="8">
    <location>
        <position position="64"/>
    </location>
    <ligand>
        <name>S-adenosyl-L-methionine</name>
        <dbReference type="ChEBI" id="CHEBI:59789"/>
    </ligand>
</feature>
<dbReference type="InterPro" id="IPR022923">
    <property type="entry name" value="TRM1_arc_bac"/>
</dbReference>
<proteinExistence type="inferred from homology"/>
<dbReference type="EMBL" id="CP064786">
    <property type="protein sequence ID" value="QSG04209.1"/>
    <property type="molecule type" value="Genomic_DNA"/>
</dbReference>
<keyword evidence="2 8" id="KW-0489">Methyltransferase</keyword>
<keyword evidence="8" id="KW-0862">Zinc</keyword>
<keyword evidence="5 8" id="KW-0819">tRNA processing</keyword>
<dbReference type="RefSeq" id="WP_238478234.1">
    <property type="nucleotide sequence ID" value="NZ_CP064786.1"/>
</dbReference>
<evidence type="ECO:0000313" key="10">
    <source>
        <dbReference type="EMBL" id="QSG04209.1"/>
    </source>
</evidence>
<dbReference type="HAMAP" id="MF_00290">
    <property type="entry name" value="tRNA_dimethyltr_TRM1"/>
    <property type="match status" value="1"/>
</dbReference>
<keyword evidence="3 8" id="KW-0808">Transferase</keyword>
<keyword evidence="11" id="KW-1185">Reference proteome</keyword>
<feature type="binding site" evidence="8">
    <location>
        <position position="105"/>
    </location>
    <ligand>
        <name>S-adenosyl-L-methionine</name>
        <dbReference type="ChEBI" id="CHEBI:59789"/>
    </ligand>
</feature>
<dbReference type="Gene3D" id="3.30.56.70">
    <property type="entry name" value="N2,N2-dimethylguanosine tRNA methyltransferase, C-terminal domain"/>
    <property type="match status" value="1"/>
</dbReference>
<sequence length="370" mass="40501">MEIREGAVEIEVPEQESEGVDDAVFFNPVQELNRDLTVATLRAYRDREPRASSYLDAMAASGIRGVRAAADGWEATLCDTDPDAVALCKRNLARNDLDGETAQRDVNALLHEELYDVVDIDPFGTPIPFADAAFANVRNLVCVTATDTAPLCGAHFHSGVRKYSAIPRNTEYHGEIGMRILLSALARTAARYDVGVTPLFSHATNHYVRTYLELDHRATDANETIEEIGHIHHCEDCLHREHEHGLIAHPPETCPACEGNRVLTAGPIWLGATSESAFVVRVGDHVTDDMGTAETARELTATIAAELDRPTHYDQHRLCRQWGVTAIGMDDFLDRLRAAGYGASRTHFGGTTFKTEASVAEIRAAALDDG</sequence>
<dbReference type="PANTHER" id="PTHR10631:SF3">
    <property type="entry name" value="TRNA (GUANINE(26)-N(2))-DIMETHYLTRANSFERASE"/>
    <property type="match status" value="1"/>
</dbReference>
<feature type="binding site" evidence="8">
    <location>
        <position position="237"/>
    </location>
    <ligand>
        <name>Zn(2+)</name>
        <dbReference type="ChEBI" id="CHEBI:29105"/>
    </ligand>
</feature>
<dbReference type="InterPro" id="IPR002905">
    <property type="entry name" value="Trm1"/>
</dbReference>
<comment type="caution">
    <text evidence="8">Lacks conserved residue(s) required for the propagation of feature annotation.</text>
</comment>
<dbReference type="GeneID" id="70686401"/>
<dbReference type="GO" id="GO:0000049">
    <property type="term" value="F:tRNA binding"/>
    <property type="evidence" value="ECO:0007669"/>
    <property type="project" value="UniProtKB-UniRule"/>
</dbReference>
<gene>
    <name evidence="8 10" type="primary">trm1</name>
    <name evidence="10" type="ORF">AArcS_3022</name>
</gene>
<dbReference type="Pfam" id="PF02005">
    <property type="entry name" value="TRM"/>
    <property type="match status" value="1"/>
</dbReference>
<keyword evidence="6 8" id="KW-0694">RNA-binding</keyword>
<evidence type="ECO:0000256" key="2">
    <source>
        <dbReference type="ARBA" id="ARBA00022603"/>
    </source>
</evidence>
<keyword evidence="1 8" id="KW-0820">tRNA-binding</keyword>
<feature type="binding site" evidence="8">
    <location>
        <position position="234"/>
    </location>
    <ligand>
        <name>Zn(2+)</name>
        <dbReference type="ChEBI" id="CHEBI:29105"/>
    </ligand>
</feature>
<dbReference type="Gene3D" id="3.40.50.150">
    <property type="entry name" value="Vaccinia Virus protein VP39"/>
    <property type="match status" value="1"/>
</dbReference>
<dbReference type="InterPro" id="IPR029063">
    <property type="entry name" value="SAM-dependent_MTases_sf"/>
</dbReference>
<dbReference type="NCBIfam" id="NF003327">
    <property type="entry name" value="PRK04338.1-1"/>
    <property type="match status" value="1"/>
</dbReference>
<feature type="binding site" evidence="8">
    <location>
        <position position="79"/>
    </location>
    <ligand>
        <name>S-adenosyl-L-methionine</name>
        <dbReference type="ChEBI" id="CHEBI:59789"/>
    </ligand>
</feature>
<evidence type="ECO:0000256" key="5">
    <source>
        <dbReference type="ARBA" id="ARBA00022694"/>
    </source>
</evidence>
<evidence type="ECO:0000256" key="7">
    <source>
        <dbReference type="ARBA" id="ARBA00039099"/>
    </source>
</evidence>
<dbReference type="SUPFAM" id="SSF53335">
    <property type="entry name" value="S-adenosyl-L-methionine-dependent methyltransferases"/>
    <property type="match status" value="1"/>
</dbReference>
<evidence type="ECO:0000256" key="3">
    <source>
        <dbReference type="ARBA" id="ARBA00022679"/>
    </source>
</evidence>
<protein>
    <recommendedName>
        <fullName evidence="7 8">tRNA (guanine(26)-N(2))-dimethyltransferase</fullName>
        <ecNumber evidence="7 8">2.1.1.216</ecNumber>
    </recommendedName>
    <alternativeName>
        <fullName evidence="8">tRNA 2,2-dimethylguanosine-26 methyltransferase</fullName>
    </alternativeName>
    <alternativeName>
        <fullName evidence="8">tRNA(guanine-26,N(2)-N(2)) methyltransferase</fullName>
    </alternativeName>
    <alternativeName>
        <fullName evidence="8">tRNA(m(2,2)G26)dimethyltransferase</fullName>
    </alternativeName>
</protein>
<dbReference type="InterPro" id="IPR042296">
    <property type="entry name" value="tRNA_met_Trm1_C"/>
</dbReference>
<evidence type="ECO:0000256" key="1">
    <source>
        <dbReference type="ARBA" id="ARBA00022555"/>
    </source>
</evidence>
<feature type="binding site" evidence="8">
    <location>
        <position position="257"/>
    </location>
    <ligand>
        <name>Zn(2+)</name>
        <dbReference type="ChEBI" id="CHEBI:29105"/>
    </ligand>
</feature>
<comment type="catalytic activity">
    <reaction evidence="8">
        <text>guanosine(26) in tRNA + 2 S-adenosyl-L-methionine = N(2)-dimethylguanosine(26) in tRNA + 2 S-adenosyl-L-homocysteine + 2 H(+)</text>
        <dbReference type="Rhea" id="RHEA:43140"/>
        <dbReference type="Rhea" id="RHEA-COMP:10359"/>
        <dbReference type="Rhea" id="RHEA-COMP:10360"/>
        <dbReference type="ChEBI" id="CHEBI:15378"/>
        <dbReference type="ChEBI" id="CHEBI:57856"/>
        <dbReference type="ChEBI" id="CHEBI:59789"/>
        <dbReference type="ChEBI" id="CHEBI:74269"/>
        <dbReference type="ChEBI" id="CHEBI:74513"/>
        <dbReference type="EC" id="2.1.1.216"/>
    </reaction>
</comment>
<feature type="binding site" evidence="8">
    <location>
        <position position="254"/>
    </location>
    <ligand>
        <name>Zn(2+)</name>
        <dbReference type="ChEBI" id="CHEBI:29105"/>
    </ligand>
</feature>
<comment type="similarity">
    <text evidence="8 9">Belongs to the class I-like SAM-binding methyltransferase superfamily. Trm1 family.</text>
</comment>
<dbReference type="GO" id="GO:0160104">
    <property type="term" value="F:tRNA (guanine(26)-N2)-dimethyltransferase activity"/>
    <property type="evidence" value="ECO:0007669"/>
    <property type="project" value="UniProtKB-UniRule"/>
</dbReference>
<feature type="binding site" evidence="8">
    <location>
        <position position="34"/>
    </location>
    <ligand>
        <name>S-adenosyl-L-methionine</name>
        <dbReference type="ChEBI" id="CHEBI:59789"/>
    </ligand>
</feature>
<evidence type="ECO:0000256" key="8">
    <source>
        <dbReference type="HAMAP-Rule" id="MF_00290"/>
    </source>
</evidence>
<comment type="function">
    <text evidence="8">Dimethylates a single guanine residue at position 26 of a number of tRNAs using S-adenosyl-L-methionine as donor of the methyl groups.</text>
</comment>
<dbReference type="PANTHER" id="PTHR10631">
    <property type="entry name" value="N 2 ,N 2 -DIMETHYLGUANOSINE TRNA METHYLTRANSFERASE"/>
    <property type="match status" value="1"/>
</dbReference>